<evidence type="ECO:0000313" key="2">
    <source>
        <dbReference type="EMBL" id="GHI41096.1"/>
    </source>
</evidence>
<keyword evidence="3" id="KW-1185">Reference proteome</keyword>
<protein>
    <submittedName>
        <fullName evidence="2">Uncharacterized protein</fullName>
    </submittedName>
</protein>
<dbReference type="RefSeq" id="WP_226599527.1">
    <property type="nucleotide sequence ID" value="NZ_BNDY01000017.1"/>
</dbReference>
<reference evidence="2" key="1">
    <citation type="submission" date="2024-05" db="EMBL/GenBank/DDBJ databases">
        <title>Whole genome shotgun sequence of Streptomyces violascens NBRC 12920.</title>
        <authorList>
            <person name="Komaki H."/>
            <person name="Tamura T."/>
        </authorList>
    </citation>
    <scope>NUCLEOTIDE SEQUENCE</scope>
    <source>
        <strain evidence="2">NBRC 12920</strain>
    </source>
</reference>
<proteinExistence type="predicted"/>
<dbReference type="EMBL" id="BNDY01000017">
    <property type="protein sequence ID" value="GHI41096.1"/>
    <property type="molecule type" value="Genomic_DNA"/>
</dbReference>
<comment type="caution">
    <text evidence="2">The sequence shown here is derived from an EMBL/GenBank/DDBJ whole genome shotgun (WGS) entry which is preliminary data.</text>
</comment>
<name>A0ABQ3QUY4_9ACTN</name>
<gene>
    <name evidence="2" type="ORF">Sviol_55040</name>
</gene>
<evidence type="ECO:0000256" key="1">
    <source>
        <dbReference type="SAM" id="MobiDB-lite"/>
    </source>
</evidence>
<organism evidence="2 3">
    <name type="scientific">Streptomyces violascens</name>
    <dbReference type="NCBI Taxonomy" id="67381"/>
    <lineage>
        <taxon>Bacteria</taxon>
        <taxon>Bacillati</taxon>
        <taxon>Actinomycetota</taxon>
        <taxon>Actinomycetes</taxon>
        <taxon>Kitasatosporales</taxon>
        <taxon>Streptomycetaceae</taxon>
        <taxon>Streptomyces</taxon>
    </lineage>
</organism>
<sequence length="78" mass="8515">MTHSARAAEPPTPHTSGIPAREQSPPRPTFPSITTEGAFAEIARLANLLCEHLADHQWQTADHIRRLAETHRTTPGAS</sequence>
<feature type="region of interest" description="Disordered" evidence="1">
    <location>
        <begin position="1"/>
        <end position="34"/>
    </location>
</feature>
<dbReference type="Proteomes" id="UP001050808">
    <property type="component" value="Unassembled WGS sequence"/>
</dbReference>
<evidence type="ECO:0000313" key="3">
    <source>
        <dbReference type="Proteomes" id="UP001050808"/>
    </source>
</evidence>
<accession>A0ABQ3QUY4</accession>